<keyword evidence="2" id="KW-1185">Reference proteome</keyword>
<dbReference type="AlphaFoldDB" id="A0AB39ZLI6"/>
<evidence type="ECO:0000259" key="1">
    <source>
        <dbReference type="Pfam" id="PF13460"/>
    </source>
</evidence>
<dbReference type="SUPFAM" id="SSF51735">
    <property type="entry name" value="NAD(P)-binding Rossmann-fold domains"/>
    <property type="match status" value="1"/>
</dbReference>
<dbReference type="GeneID" id="108016218"/>
<evidence type="ECO:0000313" key="2">
    <source>
        <dbReference type="Proteomes" id="UP001652628"/>
    </source>
</evidence>
<dbReference type="CDD" id="cd05244">
    <property type="entry name" value="BVR-B_like_SDR_a"/>
    <property type="match status" value="1"/>
</dbReference>
<sequence>MNSRIMQRIAIIGGTGMTGECAVDRALEKGLSVKLLYRTEKTVPERFKSKVELVKGDVTNYEDVQRLIEGVEAVAVILGTRNKLEATTELSRGTENLIKAMKEAKLTKFSIVMSSFLLRPLNEVPAVFHRLNEEHQRMLDLTKASGLDWIAILPPHIADEPSTAYTVVHDEAPGRLVSKYDLGKFIIDSLEQPEHYGKVCGIGKAPKSA</sequence>
<organism evidence="2 3">
    <name type="scientific">Drosophila suzukii</name>
    <name type="common">Spotted-wing drosophila fruit fly</name>
    <dbReference type="NCBI Taxonomy" id="28584"/>
    <lineage>
        <taxon>Eukaryota</taxon>
        <taxon>Metazoa</taxon>
        <taxon>Ecdysozoa</taxon>
        <taxon>Arthropoda</taxon>
        <taxon>Hexapoda</taxon>
        <taxon>Insecta</taxon>
        <taxon>Pterygota</taxon>
        <taxon>Neoptera</taxon>
        <taxon>Endopterygota</taxon>
        <taxon>Diptera</taxon>
        <taxon>Brachycera</taxon>
        <taxon>Muscomorpha</taxon>
        <taxon>Ephydroidea</taxon>
        <taxon>Drosophilidae</taxon>
        <taxon>Drosophila</taxon>
        <taxon>Sophophora</taxon>
    </lineage>
</organism>
<dbReference type="PANTHER" id="PTHR43355">
    <property type="entry name" value="FLAVIN REDUCTASE (NADPH)"/>
    <property type="match status" value="1"/>
</dbReference>
<evidence type="ECO:0000313" key="3">
    <source>
        <dbReference type="RefSeq" id="XP_016938337.4"/>
    </source>
</evidence>
<protein>
    <submittedName>
        <fullName evidence="3">Flavin reductase (NADPH)</fullName>
    </submittedName>
</protein>
<reference evidence="3" key="1">
    <citation type="submission" date="2025-08" db="UniProtKB">
        <authorList>
            <consortium name="RefSeq"/>
        </authorList>
    </citation>
    <scope>IDENTIFICATION</scope>
</reference>
<dbReference type="GO" id="GO:0042602">
    <property type="term" value="F:riboflavin reductase (NADPH) activity"/>
    <property type="evidence" value="ECO:0007669"/>
    <property type="project" value="TreeGrafter"/>
</dbReference>
<dbReference type="InterPro" id="IPR016040">
    <property type="entry name" value="NAD(P)-bd_dom"/>
</dbReference>
<feature type="domain" description="NAD(P)-binding" evidence="1">
    <location>
        <begin position="13"/>
        <end position="193"/>
    </location>
</feature>
<dbReference type="InterPro" id="IPR036291">
    <property type="entry name" value="NAD(P)-bd_dom_sf"/>
</dbReference>
<dbReference type="PANTHER" id="PTHR43355:SF2">
    <property type="entry name" value="FLAVIN REDUCTASE (NADPH)"/>
    <property type="match status" value="1"/>
</dbReference>
<dbReference type="Gene3D" id="3.40.50.720">
    <property type="entry name" value="NAD(P)-binding Rossmann-like Domain"/>
    <property type="match status" value="1"/>
</dbReference>
<accession>A0AB39ZLI6</accession>
<dbReference type="Pfam" id="PF13460">
    <property type="entry name" value="NAD_binding_10"/>
    <property type="match status" value="1"/>
</dbReference>
<name>A0AB39ZLI6_DROSZ</name>
<dbReference type="GO" id="GO:0004074">
    <property type="term" value="F:biliverdin reductase [NAD(P)H] activity"/>
    <property type="evidence" value="ECO:0007669"/>
    <property type="project" value="TreeGrafter"/>
</dbReference>
<dbReference type="RefSeq" id="XP_016938337.4">
    <property type="nucleotide sequence ID" value="XM_017082848.4"/>
</dbReference>
<dbReference type="InterPro" id="IPR051606">
    <property type="entry name" value="Polyketide_Oxido-like"/>
</dbReference>
<proteinExistence type="predicted"/>
<gene>
    <name evidence="3" type="primary">LOC108016218</name>
</gene>
<dbReference type="Proteomes" id="UP001652628">
    <property type="component" value="Chromosome 3"/>
</dbReference>